<sequence length="87" mass="10052">MTDLIPYYAEDTVLNFLRSFVAAHLAQSQWAEDIEYFTGPLDQRWSLYLQQLTPSFLVSALETFSRSENINLGCNSTEIFSYKECGR</sequence>
<evidence type="ECO:0000313" key="1">
    <source>
        <dbReference type="Proteomes" id="UP000887564"/>
    </source>
</evidence>
<dbReference type="Proteomes" id="UP000887564">
    <property type="component" value="Unplaced"/>
</dbReference>
<name>A0A914RBE9_PAREQ</name>
<reference evidence="2" key="1">
    <citation type="submission" date="2022-11" db="UniProtKB">
        <authorList>
            <consortium name="WormBaseParasite"/>
        </authorList>
    </citation>
    <scope>IDENTIFICATION</scope>
</reference>
<organism evidence="1 2">
    <name type="scientific">Parascaris equorum</name>
    <name type="common">Equine roundworm</name>
    <dbReference type="NCBI Taxonomy" id="6256"/>
    <lineage>
        <taxon>Eukaryota</taxon>
        <taxon>Metazoa</taxon>
        <taxon>Ecdysozoa</taxon>
        <taxon>Nematoda</taxon>
        <taxon>Chromadorea</taxon>
        <taxon>Rhabditida</taxon>
        <taxon>Spirurina</taxon>
        <taxon>Ascaridomorpha</taxon>
        <taxon>Ascaridoidea</taxon>
        <taxon>Ascarididae</taxon>
        <taxon>Parascaris</taxon>
    </lineage>
</organism>
<dbReference type="AlphaFoldDB" id="A0A914RBE9"/>
<evidence type="ECO:0000313" key="2">
    <source>
        <dbReference type="WBParaSite" id="PEQ_0000360101-mRNA-1"/>
    </source>
</evidence>
<proteinExistence type="predicted"/>
<accession>A0A914RBE9</accession>
<protein>
    <submittedName>
        <fullName evidence="2">Uncharacterized protein</fullName>
    </submittedName>
</protein>
<keyword evidence="1" id="KW-1185">Reference proteome</keyword>
<dbReference type="WBParaSite" id="PEQ_0000360101-mRNA-1">
    <property type="protein sequence ID" value="PEQ_0000360101-mRNA-1"/>
    <property type="gene ID" value="PEQ_0000360101"/>
</dbReference>